<dbReference type="AlphaFoldDB" id="A0A0L9U5U0"/>
<gene>
    <name evidence="2" type="ORF">LR48_Vigan03g139900</name>
</gene>
<dbReference type="Gramene" id="KOM38017">
    <property type="protein sequence ID" value="KOM38017"/>
    <property type="gene ID" value="LR48_Vigan03g139900"/>
</dbReference>
<evidence type="ECO:0008006" key="4">
    <source>
        <dbReference type="Google" id="ProtNLM"/>
    </source>
</evidence>
<proteinExistence type="predicted"/>
<reference evidence="3" key="1">
    <citation type="journal article" date="2015" name="Proc. Natl. Acad. Sci. U.S.A.">
        <title>Genome sequencing of adzuki bean (Vigna angularis) provides insight into high starch and low fat accumulation and domestication.</title>
        <authorList>
            <person name="Yang K."/>
            <person name="Tian Z."/>
            <person name="Chen C."/>
            <person name="Luo L."/>
            <person name="Zhao B."/>
            <person name="Wang Z."/>
            <person name="Yu L."/>
            <person name="Li Y."/>
            <person name="Sun Y."/>
            <person name="Li W."/>
            <person name="Chen Y."/>
            <person name="Li Y."/>
            <person name="Zhang Y."/>
            <person name="Ai D."/>
            <person name="Zhao J."/>
            <person name="Shang C."/>
            <person name="Ma Y."/>
            <person name="Wu B."/>
            <person name="Wang M."/>
            <person name="Gao L."/>
            <person name="Sun D."/>
            <person name="Zhang P."/>
            <person name="Guo F."/>
            <person name="Wang W."/>
            <person name="Li Y."/>
            <person name="Wang J."/>
            <person name="Varshney R.K."/>
            <person name="Wang J."/>
            <person name="Ling H.Q."/>
            <person name="Wan P."/>
        </authorList>
    </citation>
    <scope>NUCLEOTIDE SEQUENCE</scope>
    <source>
        <strain evidence="3">cv. Jingnong 6</strain>
    </source>
</reference>
<sequence length="89" mass="10379">MFTKSNYDNLSLRMIALLGVHDVWEVVEKGHIEPENVESLSSSKGEFERLKRDKKALSNLSRIRRRFPESSQPKKHGRSLKSLTREQIK</sequence>
<name>A0A0L9U5U0_PHAAN</name>
<accession>A0A0L9U5U0</accession>
<dbReference type="Proteomes" id="UP000053144">
    <property type="component" value="Chromosome 3"/>
</dbReference>
<evidence type="ECO:0000256" key="1">
    <source>
        <dbReference type="SAM" id="MobiDB-lite"/>
    </source>
</evidence>
<evidence type="ECO:0000313" key="3">
    <source>
        <dbReference type="Proteomes" id="UP000053144"/>
    </source>
</evidence>
<protein>
    <recommendedName>
        <fullName evidence="4">DUF4219 domain-containing protein</fullName>
    </recommendedName>
</protein>
<organism evidence="2 3">
    <name type="scientific">Phaseolus angularis</name>
    <name type="common">Azuki bean</name>
    <name type="synonym">Vigna angularis</name>
    <dbReference type="NCBI Taxonomy" id="3914"/>
    <lineage>
        <taxon>Eukaryota</taxon>
        <taxon>Viridiplantae</taxon>
        <taxon>Streptophyta</taxon>
        <taxon>Embryophyta</taxon>
        <taxon>Tracheophyta</taxon>
        <taxon>Spermatophyta</taxon>
        <taxon>Magnoliopsida</taxon>
        <taxon>eudicotyledons</taxon>
        <taxon>Gunneridae</taxon>
        <taxon>Pentapetalae</taxon>
        <taxon>rosids</taxon>
        <taxon>fabids</taxon>
        <taxon>Fabales</taxon>
        <taxon>Fabaceae</taxon>
        <taxon>Papilionoideae</taxon>
        <taxon>50 kb inversion clade</taxon>
        <taxon>NPAAA clade</taxon>
        <taxon>indigoferoid/millettioid clade</taxon>
        <taxon>Phaseoleae</taxon>
        <taxon>Vigna</taxon>
    </lineage>
</organism>
<evidence type="ECO:0000313" key="2">
    <source>
        <dbReference type="EMBL" id="KOM38017.1"/>
    </source>
</evidence>
<dbReference type="EMBL" id="CM003373">
    <property type="protein sequence ID" value="KOM38017.1"/>
    <property type="molecule type" value="Genomic_DNA"/>
</dbReference>
<feature type="region of interest" description="Disordered" evidence="1">
    <location>
        <begin position="61"/>
        <end position="89"/>
    </location>
</feature>